<dbReference type="GO" id="GO:0008408">
    <property type="term" value="F:3'-5' exonuclease activity"/>
    <property type="evidence" value="ECO:0007669"/>
    <property type="project" value="InterPro"/>
</dbReference>
<dbReference type="Pfam" id="PF00149">
    <property type="entry name" value="Metallophos"/>
    <property type="match status" value="1"/>
</dbReference>
<evidence type="ECO:0000313" key="10">
    <source>
        <dbReference type="EMBL" id="EHO17482.1"/>
    </source>
</evidence>
<evidence type="ECO:0000313" key="11">
    <source>
        <dbReference type="Proteomes" id="UP000018466"/>
    </source>
</evidence>
<comment type="function">
    <text evidence="7">SbcCD cleaves DNA hairpin structures. These structures can inhibit DNA replication and are intermediates in certain DNA recombination reactions. The complex acts as a 3'-&gt;5' double strand exonuclease that can open hairpins. It also has a 5' single-strand endonuclease activity.</text>
</comment>
<dbReference type="InterPro" id="IPR050535">
    <property type="entry name" value="DNA_Repair-Maintenance_Comp"/>
</dbReference>
<dbReference type="Pfam" id="PF12320">
    <property type="entry name" value="SbcD_C"/>
    <property type="match status" value="1"/>
</dbReference>
<evidence type="ECO:0000256" key="1">
    <source>
        <dbReference type="ARBA" id="ARBA00010555"/>
    </source>
</evidence>
<dbReference type="Proteomes" id="UP000018466">
    <property type="component" value="Unassembled WGS sequence"/>
</dbReference>
<dbReference type="InterPro" id="IPR004593">
    <property type="entry name" value="SbcD"/>
</dbReference>
<dbReference type="NCBIfam" id="TIGR00619">
    <property type="entry name" value="sbcd"/>
    <property type="match status" value="1"/>
</dbReference>
<evidence type="ECO:0000259" key="8">
    <source>
        <dbReference type="Pfam" id="PF00149"/>
    </source>
</evidence>
<keyword evidence="4 7" id="KW-0540">Nuclease</keyword>
<evidence type="ECO:0000256" key="7">
    <source>
        <dbReference type="RuleBase" id="RU363069"/>
    </source>
</evidence>
<dbReference type="CDD" id="cd00840">
    <property type="entry name" value="MPP_Mre11_N"/>
    <property type="match status" value="1"/>
</dbReference>
<evidence type="ECO:0000256" key="3">
    <source>
        <dbReference type="ARBA" id="ARBA00013365"/>
    </source>
</evidence>
<protein>
    <recommendedName>
        <fullName evidence="3 7">Nuclease SbcCD subunit D</fullName>
    </recommendedName>
</protein>
<dbReference type="EMBL" id="AGEL01000006">
    <property type="protein sequence ID" value="EHO17482.1"/>
    <property type="molecule type" value="Genomic_DNA"/>
</dbReference>
<dbReference type="InterPro" id="IPR026843">
    <property type="entry name" value="SbcD_C"/>
</dbReference>
<sequence length="384" mass="43512">MRFFHLSDLHLGKRLHEYSLREDQADILEKILEAVRRERPDAVLLSGDLYDKTMPSAESVQLLNLFLEGLAAEHCPVLAIYGNHDSPERTAYGSGLFRKARIYVSPVFDGIVRYVTLEDSFGAVDFYLLPFLKPATVRSFFPDAAIESYTDAVRTVLEATRRTADPTHRKVLLAHQFVTGALRSDSEETVVGGLDNVDASVFEGFDYVALGHIHRPQSTGSERIRYSGSPLKYSFSESEQEKSISLVTLGEQQADGMAAFKVEELPLTPLHELRCLRGSYEELTARSFYAPLNLEDYYRITLTDESDVPGALQRLRTIYHNLMELAYDNRRTRARMALGQQSRVESRTPEELFADFFRGQNGREMNPLEQKMLAQALAEREVDA</sequence>
<keyword evidence="6 7" id="KW-0269">Exonuclease</keyword>
<evidence type="ECO:0000256" key="4">
    <source>
        <dbReference type="ARBA" id="ARBA00022722"/>
    </source>
</evidence>
<dbReference type="Gene3D" id="3.60.21.10">
    <property type="match status" value="1"/>
</dbReference>
<keyword evidence="7" id="KW-0255">Endonuclease</keyword>
<feature type="domain" description="Calcineurin-like phosphoesterase" evidence="8">
    <location>
        <begin position="1"/>
        <end position="216"/>
    </location>
</feature>
<comment type="subunit">
    <text evidence="2 7">Heterodimer of SbcC and SbcD.</text>
</comment>
<keyword evidence="7" id="KW-0233">DNA recombination</keyword>
<name>A0AA36Y5X1_9FIRM</name>
<reference evidence="10 11" key="1">
    <citation type="submission" date="2011-10" db="EMBL/GenBank/DDBJ databases">
        <title>The Genome Sequence of Lachnospiraceae bacterium ACC2.</title>
        <authorList>
            <consortium name="The Broad Institute Genome Sequencing Platform"/>
            <person name="Earl A."/>
            <person name="Ward D."/>
            <person name="Feldgarden M."/>
            <person name="Gevers D."/>
            <person name="Sizova M."/>
            <person name="Hazen A."/>
            <person name="Epstein S."/>
            <person name="Young S.K."/>
            <person name="Zeng Q."/>
            <person name="Gargeya S."/>
            <person name="Fitzgerald M."/>
            <person name="Haas B."/>
            <person name="Abouelleil A."/>
            <person name="Alvarado L."/>
            <person name="Arachchi H.M."/>
            <person name="Berlin A."/>
            <person name="Brown A."/>
            <person name="Chapman S.B."/>
            <person name="Chen Z."/>
            <person name="Dunbar C."/>
            <person name="Freedman E."/>
            <person name="Gearin G."/>
            <person name="Goldberg J."/>
            <person name="Griggs A."/>
            <person name="Gujja S."/>
            <person name="Heiman D."/>
            <person name="Howarth C."/>
            <person name="Larson L."/>
            <person name="Lui A."/>
            <person name="MacDonald P.J.P."/>
            <person name="Montmayeur A."/>
            <person name="Murphy C."/>
            <person name="Neiman D."/>
            <person name="Pearson M."/>
            <person name="Priest M."/>
            <person name="Roberts A."/>
            <person name="Saif S."/>
            <person name="Shea T."/>
            <person name="Shenoy N."/>
            <person name="Sisk P."/>
            <person name="Stolte C."/>
            <person name="Sykes S."/>
            <person name="Wortman J."/>
            <person name="Nusbaum C."/>
            <person name="Birren B."/>
        </authorList>
    </citation>
    <scope>NUCLEOTIDE SEQUENCE [LARGE SCALE GENOMIC DNA]</scope>
    <source>
        <strain evidence="10 11">ACC2</strain>
    </source>
</reference>
<keyword evidence="5 7" id="KW-0378">Hydrolase</keyword>
<dbReference type="InterPro" id="IPR029052">
    <property type="entry name" value="Metallo-depent_PP-like"/>
</dbReference>
<evidence type="ECO:0000256" key="5">
    <source>
        <dbReference type="ARBA" id="ARBA00022801"/>
    </source>
</evidence>
<feature type="domain" description="Nuclease SbcCD subunit D C-terminal" evidence="9">
    <location>
        <begin position="270"/>
        <end position="359"/>
    </location>
</feature>
<dbReference type="GeneID" id="86940837"/>
<dbReference type="InterPro" id="IPR041796">
    <property type="entry name" value="Mre11_N"/>
</dbReference>
<accession>A0AA36Y5X1</accession>
<comment type="caution">
    <text evidence="10">The sequence shown here is derived from an EMBL/GenBank/DDBJ whole genome shotgun (WGS) entry which is preliminary data.</text>
</comment>
<keyword evidence="7" id="KW-0235">DNA replication</keyword>
<dbReference type="PANTHER" id="PTHR30337:SF0">
    <property type="entry name" value="NUCLEASE SBCCD SUBUNIT D"/>
    <property type="match status" value="1"/>
</dbReference>
<dbReference type="AlphaFoldDB" id="A0AA36Y5X1"/>
<dbReference type="GO" id="GO:0004519">
    <property type="term" value="F:endonuclease activity"/>
    <property type="evidence" value="ECO:0007669"/>
    <property type="project" value="UniProtKB-KW"/>
</dbReference>
<dbReference type="GO" id="GO:0006260">
    <property type="term" value="P:DNA replication"/>
    <property type="evidence" value="ECO:0007669"/>
    <property type="project" value="UniProtKB-KW"/>
</dbReference>
<keyword evidence="11" id="KW-1185">Reference proteome</keyword>
<dbReference type="SUPFAM" id="SSF56300">
    <property type="entry name" value="Metallo-dependent phosphatases"/>
    <property type="match status" value="1"/>
</dbReference>
<gene>
    <name evidence="7" type="primary">sbcD</name>
    <name evidence="10" type="ORF">HMPREF9623_01081</name>
</gene>
<organism evidence="10 11">
    <name type="scientific">Stomatobaculum longum</name>
    <dbReference type="NCBI Taxonomy" id="796942"/>
    <lineage>
        <taxon>Bacteria</taxon>
        <taxon>Bacillati</taxon>
        <taxon>Bacillota</taxon>
        <taxon>Clostridia</taxon>
        <taxon>Lachnospirales</taxon>
        <taxon>Lachnospiraceae</taxon>
        <taxon>Stomatobaculum</taxon>
    </lineage>
</organism>
<dbReference type="GO" id="GO:0006310">
    <property type="term" value="P:DNA recombination"/>
    <property type="evidence" value="ECO:0007669"/>
    <property type="project" value="UniProtKB-KW"/>
</dbReference>
<dbReference type="InterPro" id="IPR004843">
    <property type="entry name" value="Calcineurin-like_PHP"/>
</dbReference>
<evidence type="ECO:0000256" key="2">
    <source>
        <dbReference type="ARBA" id="ARBA00011322"/>
    </source>
</evidence>
<proteinExistence type="inferred from homology"/>
<comment type="similarity">
    <text evidence="1 7">Belongs to the SbcD family.</text>
</comment>
<dbReference type="PANTHER" id="PTHR30337">
    <property type="entry name" value="COMPONENT OF ATP-DEPENDENT DSDNA EXONUCLEASE"/>
    <property type="match status" value="1"/>
</dbReference>
<dbReference type="RefSeq" id="WP_009532914.1">
    <property type="nucleotide sequence ID" value="NZ_JH590862.1"/>
</dbReference>
<evidence type="ECO:0000259" key="9">
    <source>
        <dbReference type="Pfam" id="PF12320"/>
    </source>
</evidence>
<evidence type="ECO:0000256" key="6">
    <source>
        <dbReference type="ARBA" id="ARBA00022839"/>
    </source>
</evidence>